<comment type="caution">
    <text evidence="8">The sequence shown here is derived from an EMBL/GenBank/DDBJ whole genome shotgun (WGS) entry which is preliminary data.</text>
</comment>
<evidence type="ECO:0000256" key="5">
    <source>
        <dbReference type="ARBA" id="ARBA00035167"/>
    </source>
</evidence>
<gene>
    <name evidence="6" type="primary">rpsN</name>
    <name evidence="8" type="ORF">A6E74_02595</name>
</gene>
<dbReference type="PANTHER" id="PTHR19836:SF19">
    <property type="entry name" value="SMALL RIBOSOMAL SUBUNIT PROTEIN US14M"/>
    <property type="match status" value="1"/>
</dbReference>
<dbReference type="NCBIfam" id="NF006477">
    <property type="entry name" value="PRK08881.1"/>
    <property type="match status" value="1"/>
</dbReference>
<evidence type="ECO:0000256" key="4">
    <source>
        <dbReference type="ARBA" id="ARBA00023274"/>
    </source>
</evidence>
<dbReference type="InterPro" id="IPR023036">
    <property type="entry name" value="Ribosomal_uS14_bac/plastid"/>
</dbReference>
<dbReference type="Gene3D" id="4.10.830.10">
    <property type="entry name" value="30s Ribosomal Protein S14, Chain N"/>
    <property type="match status" value="1"/>
</dbReference>
<dbReference type="GeneID" id="77487186"/>
<dbReference type="Proteomes" id="UP000078516">
    <property type="component" value="Unassembled WGS sequence"/>
</dbReference>
<dbReference type="InterPro" id="IPR043140">
    <property type="entry name" value="Ribosomal_uS14_sf"/>
</dbReference>
<comment type="subunit">
    <text evidence="6">Part of the 30S ribosomal subunit. Contacts proteins S3 and S10.</text>
</comment>
<evidence type="ECO:0000256" key="1">
    <source>
        <dbReference type="ARBA" id="ARBA00009083"/>
    </source>
</evidence>
<evidence type="ECO:0000313" key="9">
    <source>
        <dbReference type="Proteomes" id="UP000078516"/>
    </source>
</evidence>
<name>A0A179ETW8_ENTTH</name>
<dbReference type="SUPFAM" id="SSF57716">
    <property type="entry name" value="Glucocorticoid receptor-like (DNA-binding domain)"/>
    <property type="match status" value="1"/>
</dbReference>
<dbReference type="RefSeq" id="WP_067481874.1">
    <property type="nucleotide sequence ID" value="NZ_CP023074.1"/>
</dbReference>
<keyword evidence="6" id="KW-0694">RNA-binding</keyword>
<dbReference type="InterPro" id="IPR001209">
    <property type="entry name" value="Ribosomal_uS14"/>
</dbReference>
<keyword evidence="4 6" id="KW-0687">Ribonucleoprotein</keyword>
<evidence type="ECO:0000313" key="8">
    <source>
        <dbReference type="EMBL" id="OAQ56319.1"/>
    </source>
</evidence>
<sequence length="89" mass="10383">MAKKAKMARARKQQELIEQYAEIRLQLKAANDYEGLAKLPKNANPNRLKRRDRIDGRPRGYMQKFGMSRIRFRELALQGLIPGVKKASW</sequence>
<comment type="similarity">
    <text evidence="1 6">Belongs to the universal ribosomal protein uS14 family.</text>
</comment>
<dbReference type="GO" id="GO:0015935">
    <property type="term" value="C:small ribosomal subunit"/>
    <property type="evidence" value="ECO:0007669"/>
    <property type="project" value="TreeGrafter"/>
</dbReference>
<keyword evidence="3 6" id="KW-0689">Ribosomal protein</keyword>
<dbReference type="PANTHER" id="PTHR19836">
    <property type="entry name" value="30S RIBOSOMAL PROTEIN S14"/>
    <property type="match status" value="1"/>
</dbReference>
<evidence type="ECO:0000256" key="2">
    <source>
        <dbReference type="ARBA" id="ARBA00022730"/>
    </source>
</evidence>
<dbReference type="GO" id="GO:0006412">
    <property type="term" value="P:translation"/>
    <property type="evidence" value="ECO:0007669"/>
    <property type="project" value="UniProtKB-UniRule"/>
</dbReference>
<dbReference type="AlphaFoldDB" id="A0A179ETW8"/>
<dbReference type="GO" id="GO:0003735">
    <property type="term" value="F:structural constituent of ribosome"/>
    <property type="evidence" value="ECO:0007669"/>
    <property type="project" value="InterPro"/>
</dbReference>
<keyword evidence="9" id="KW-1185">Reference proteome</keyword>
<dbReference type="GO" id="GO:0005737">
    <property type="term" value="C:cytoplasm"/>
    <property type="evidence" value="ECO:0007669"/>
    <property type="project" value="UniProtKB-ARBA"/>
</dbReference>
<dbReference type="HAMAP" id="MF_00537">
    <property type="entry name" value="Ribosomal_uS14_1"/>
    <property type="match status" value="1"/>
</dbReference>
<dbReference type="GO" id="GO:0019843">
    <property type="term" value="F:rRNA binding"/>
    <property type="evidence" value="ECO:0007669"/>
    <property type="project" value="UniProtKB-UniRule"/>
</dbReference>
<accession>A0A179ETW8</accession>
<evidence type="ECO:0000256" key="3">
    <source>
        <dbReference type="ARBA" id="ARBA00022980"/>
    </source>
</evidence>
<proteinExistence type="inferred from homology"/>
<reference evidence="8 9" key="1">
    <citation type="submission" date="2016-04" db="EMBL/GenBank/DDBJ databases">
        <title>Draft genome of an Enterococcus thailandicus strain isolated from bovine feces.</title>
        <authorList>
            <person name="Beukers A.G."/>
            <person name="Zaheer R."/>
            <person name="Goji N."/>
            <person name="Cook S.R."/>
            <person name="Amoako K."/>
            <person name="Chaves A.V."/>
            <person name="Ward M.P."/>
            <person name="Mcallister T.A."/>
        </authorList>
    </citation>
    <scope>NUCLEOTIDE SEQUENCE [LARGE SCALE GENOMIC DNA]</scope>
    <source>
        <strain evidence="8 9">F0711D 46</strain>
    </source>
</reference>
<organism evidence="8 9">
    <name type="scientific">Enterococcus thailandicus</name>
    <dbReference type="NCBI Taxonomy" id="417368"/>
    <lineage>
        <taxon>Bacteria</taxon>
        <taxon>Bacillati</taxon>
        <taxon>Bacillota</taxon>
        <taxon>Bacilli</taxon>
        <taxon>Lactobacillales</taxon>
        <taxon>Enterococcaceae</taxon>
        <taxon>Enterococcus</taxon>
    </lineage>
</organism>
<comment type="function">
    <text evidence="6">Binds 16S rRNA, required for the assembly of 30S particles and may also be responsible for determining the conformation of the 16S rRNA at the A site.</text>
</comment>
<protein>
    <recommendedName>
        <fullName evidence="5 6">Small ribosomal subunit protein uS14</fullName>
    </recommendedName>
</protein>
<dbReference type="EMBL" id="LWMN01000010">
    <property type="protein sequence ID" value="OAQ56319.1"/>
    <property type="molecule type" value="Genomic_DNA"/>
</dbReference>
<feature type="region of interest" description="Disordered" evidence="7">
    <location>
        <begin position="38"/>
        <end position="60"/>
    </location>
</feature>
<dbReference type="Pfam" id="PF00253">
    <property type="entry name" value="Ribosomal_S14"/>
    <property type="match status" value="1"/>
</dbReference>
<dbReference type="KEGG" id="eth:CK496_05980"/>
<evidence type="ECO:0000256" key="6">
    <source>
        <dbReference type="HAMAP-Rule" id="MF_00537"/>
    </source>
</evidence>
<keyword evidence="2 6" id="KW-0699">rRNA-binding</keyword>
<evidence type="ECO:0000256" key="7">
    <source>
        <dbReference type="SAM" id="MobiDB-lite"/>
    </source>
</evidence>